<reference evidence="2 3" key="1">
    <citation type="submission" date="2019-03" db="EMBL/GenBank/DDBJ databases">
        <title>Single cell metagenomics reveals metabolic interactions within the superorganism composed of flagellate Streblomastix strix and complex community of Bacteroidetes bacteria on its surface.</title>
        <authorList>
            <person name="Treitli S.C."/>
            <person name="Kolisko M."/>
            <person name="Husnik F."/>
            <person name="Keeling P."/>
            <person name="Hampl V."/>
        </authorList>
    </citation>
    <scope>NUCLEOTIDE SEQUENCE [LARGE SCALE GENOMIC DNA]</scope>
    <source>
        <strain evidence="2">ST1C</strain>
    </source>
</reference>
<organism evidence="2 3">
    <name type="scientific">Streblomastix strix</name>
    <dbReference type="NCBI Taxonomy" id="222440"/>
    <lineage>
        <taxon>Eukaryota</taxon>
        <taxon>Metamonada</taxon>
        <taxon>Preaxostyla</taxon>
        <taxon>Oxymonadida</taxon>
        <taxon>Streblomastigidae</taxon>
        <taxon>Streblomastix</taxon>
    </lineage>
</organism>
<sequence length="359" mass="39563">SVNGLEAYQCVDGAFNGERFCQFLDGLDEGLLENKHIIMDNARWHYNQQAQDKIRNAGANVIFNAPYSPQLNPIEEVFGLAKTRYRQLGPLADNRDIIRYGDMLTLFLEHKSLREFPLITAYSLAQIADPHSAVASFNSQNQQNGPHAVENPIQNYRCSDDSIPQAVLPKYPYAAYDIFIVQSAVVSSVPLKLVHAFSFQGISNLKAVLFNFIANVFLDLPLAPIGALVYLIPLDASSVMGESMKFSFDISNDCGCIDNDFRTSPSYIHPLTQSECCISANRPKQSLDLNGILIKKLNETQVKDYQHPLANVTKLVAPALHKVLPTISGPAGMFHPGIEGTLGANANLAGAVDRLVNKW</sequence>
<dbReference type="AlphaFoldDB" id="A0A5J4U3N8"/>
<evidence type="ECO:0000259" key="1">
    <source>
        <dbReference type="Pfam" id="PF13358"/>
    </source>
</evidence>
<dbReference type="GO" id="GO:0003676">
    <property type="term" value="F:nucleic acid binding"/>
    <property type="evidence" value="ECO:0007669"/>
    <property type="project" value="InterPro"/>
</dbReference>
<dbReference type="Gene3D" id="3.30.420.10">
    <property type="entry name" value="Ribonuclease H-like superfamily/Ribonuclease H"/>
    <property type="match status" value="1"/>
</dbReference>
<dbReference type="Pfam" id="PF13358">
    <property type="entry name" value="DDE_3"/>
    <property type="match status" value="1"/>
</dbReference>
<gene>
    <name evidence="2" type="ORF">EZS28_039743</name>
</gene>
<dbReference type="InterPro" id="IPR038717">
    <property type="entry name" value="Tc1-like_DDE_dom"/>
</dbReference>
<evidence type="ECO:0000313" key="3">
    <source>
        <dbReference type="Proteomes" id="UP000324800"/>
    </source>
</evidence>
<feature type="domain" description="Tc1-like transposase DDE" evidence="1">
    <location>
        <begin position="3"/>
        <end position="93"/>
    </location>
</feature>
<evidence type="ECO:0000313" key="2">
    <source>
        <dbReference type="EMBL" id="KAA6364730.1"/>
    </source>
</evidence>
<name>A0A5J4U3N8_9EUKA</name>
<protein>
    <recommendedName>
        <fullName evidence="1">Tc1-like transposase DDE domain-containing protein</fullName>
    </recommendedName>
</protein>
<dbReference type="InterPro" id="IPR036397">
    <property type="entry name" value="RNaseH_sf"/>
</dbReference>
<feature type="non-terminal residue" evidence="2">
    <location>
        <position position="1"/>
    </location>
</feature>
<proteinExistence type="predicted"/>
<comment type="caution">
    <text evidence="2">The sequence shown here is derived from an EMBL/GenBank/DDBJ whole genome shotgun (WGS) entry which is preliminary data.</text>
</comment>
<dbReference type="EMBL" id="SNRW01021284">
    <property type="protein sequence ID" value="KAA6364730.1"/>
    <property type="molecule type" value="Genomic_DNA"/>
</dbReference>
<accession>A0A5J4U3N8</accession>
<dbReference type="Proteomes" id="UP000324800">
    <property type="component" value="Unassembled WGS sequence"/>
</dbReference>
<dbReference type="OrthoDB" id="31072at2759"/>